<feature type="binding site" evidence="3">
    <location>
        <position position="222"/>
    </location>
    <ligand>
        <name>Fe cation</name>
        <dbReference type="ChEBI" id="CHEBI:24875"/>
    </ligand>
</feature>
<dbReference type="GO" id="GO:0046872">
    <property type="term" value="F:metal ion binding"/>
    <property type="evidence" value="ECO:0007669"/>
    <property type="project" value="UniProtKB-KW"/>
</dbReference>
<accession>A0A1A9EWR4</accession>
<feature type="chain" id="PRO_5008386498" evidence="4">
    <location>
        <begin position="25"/>
        <end position="343"/>
    </location>
</feature>
<evidence type="ECO:0000313" key="6">
    <source>
        <dbReference type="Proteomes" id="UP000078070"/>
    </source>
</evidence>
<protein>
    <submittedName>
        <fullName evidence="5">Iron ABC transporter substrate-binding protein</fullName>
    </submittedName>
</protein>
<reference evidence="6" key="1">
    <citation type="submission" date="2016-05" db="EMBL/GenBank/DDBJ databases">
        <authorList>
            <person name="Baek K."/>
            <person name="Yang S.-J."/>
        </authorList>
    </citation>
    <scope>NUCLEOTIDE SEQUENCE [LARGE SCALE GENOMIC DNA]</scope>
    <source>
        <strain evidence="6">ST58-10</strain>
    </source>
</reference>
<dbReference type="OrthoDB" id="9769567at2"/>
<dbReference type="AlphaFoldDB" id="A0A1A9EWR4"/>
<reference evidence="5 6" key="2">
    <citation type="journal article" date="2018" name="Int. J. Syst. Evol. Microbiol.">
        <title>Marinobacterium aestuarii sp. nov., a benzene-degrading marine bacterium isolated from estuary sediment.</title>
        <authorList>
            <person name="Bae S.S."/>
            <person name="Jung J."/>
            <person name="Chung D."/>
            <person name="Baek K."/>
        </authorList>
    </citation>
    <scope>NUCLEOTIDE SEQUENCE [LARGE SCALE GENOMIC DNA]</scope>
    <source>
        <strain evidence="5 6">ST58-10</strain>
    </source>
</reference>
<evidence type="ECO:0000256" key="4">
    <source>
        <dbReference type="SAM" id="SignalP"/>
    </source>
</evidence>
<evidence type="ECO:0000256" key="1">
    <source>
        <dbReference type="ARBA" id="ARBA00008520"/>
    </source>
</evidence>
<keyword evidence="3" id="KW-0479">Metal-binding</keyword>
<dbReference type="Proteomes" id="UP000078070">
    <property type="component" value="Chromosome"/>
</dbReference>
<name>A0A1A9EWR4_9GAMM</name>
<dbReference type="InterPro" id="IPR026045">
    <property type="entry name" value="Ferric-bd"/>
</dbReference>
<proteinExistence type="inferred from homology"/>
<dbReference type="SUPFAM" id="SSF53850">
    <property type="entry name" value="Periplasmic binding protein-like II"/>
    <property type="match status" value="1"/>
</dbReference>
<dbReference type="GO" id="GO:0030288">
    <property type="term" value="C:outer membrane-bounded periplasmic space"/>
    <property type="evidence" value="ECO:0007669"/>
    <property type="project" value="TreeGrafter"/>
</dbReference>
<organism evidence="5 6">
    <name type="scientific">Marinobacterium aestuarii</name>
    <dbReference type="NCBI Taxonomy" id="1821621"/>
    <lineage>
        <taxon>Bacteria</taxon>
        <taxon>Pseudomonadati</taxon>
        <taxon>Pseudomonadota</taxon>
        <taxon>Gammaproteobacteria</taxon>
        <taxon>Oceanospirillales</taxon>
        <taxon>Oceanospirillaceae</taxon>
        <taxon>Marinobacterium</taxon>
    </lineage>
</organism>
<dbReference type="Gene3D" id="3.40.190.10">
    <property type="entry name" value="Periplasmic binding protein-like II"/>
    <property type="match status" value="2"/>
</dbReference>
<feature type="signal peptide" evidence="4">
    <location>
        <begin position="1"/>
        <end position="24"/>
    </location>
</feature>
<sequence length="343" mass="37872">MKSSRTLLAAATLTLASTASIAQAANEVNIYSYRQAFLIQPLLEEFSKETGIQVNLVTAGKGLLERLEHEGRNSPADILLTAEVGPLYDATEKGLLSAVESDALNAGIPQHYRDPEGRWFGLTARSRIIYASKDRVQEGEIKTYEDLADPKWKGRICTRSGKHTYNLSLIASVIAHHDEAYAEQWLEGLKANLARKPQGNDRSQVKAVKEGVCDLALGNSYYFGKMLTNEDQPEQKEWAQSVNLVFPNQDDRGAHMNISGAGVTQYAPNRENAIKLIEFLADKKAQTIYADVNSEFPVRPGTPNSALIEEYMGNFKADEIDLNKLGPLRAVASRLVDKVGFDN</sequence>
<dbReference type="RefSeq" id="WP_067379163.1">
    <property type="nucleotide sequence ID" value="NZ_CP015839.1"/>
</dbReference>
<evidence type="ECO:0000256" key="3">
    <source>
        <dbReference type="PIRSR" id="PIRSR002825-1"/>
    </source>
</evidence>
<keyword evidence="3" id="KW-0408">Iron</keyword>
<dbReference type="STRING" id="1821621.A8C75_05380"/>
<dbReference type="PIRSF" id="PIRSF002825">
    <property type="entry name" value="CfbpA"/>
    <property type="match status" value="1"/>
</dbReference>
<dbReference type="EMBL" id="CP015839">
    <property type="protein sequence ID" value="ANG61973.1"/>
    <property type="molecule type" value="Genomic_DNA"/>
</dbReference>
<gene>
    <name evidence="5" type="ORF">A8C75_05380</name>
</gene>
<dbReference type="Pfam" id="PF13343">
    <property type="entry name" value="SBP_bac_6"/>
    <property type="match status" value="1"/>
</dbReference>
<feature type="binding site" evidence="3">
    <location>
        <position position="221"/>
    </location>
    <ligand>
        <name>Fe cation</name>
        <dbReference type="ChEBI" id="CHEBI:24875"/>
    </ligand>
</feature>
<dbReference type="KEGG" id="mars:A8C75_05380"/>
<dbReference type="PANTHER" id="PTHR30006">
    <property type="entry name" value="THIAMINE-BINDING PERIPLASMIC PROTEIN-RELATED"/>
    <property type="match status" value="1"/>
</dbReference>
<evidence type="ECO:0000256" key="2">
    <source>
        <dbReference type="ARBA" id="ARBA00022729"/>
    </source>
</evidence>
<evidence type="ECO:0000313" key="5">
    <source>
        <dbReference type="EMBL" id="ANG61973.1"/>
    </source>
</evidence>
<keyword evidence="6" id="KW-1185">Reference proteome</keyword>
<comment type="similarity">
    <text evidence="1">Belongs to the bacterial solute-binding protein 1 family.</text>
</comment>
<dbReference type="PANTHER" id="PTHR30006:SF15">
    <property type="entry name" value="IRON-UTILIZATION PERIPLASMIC PROTEIN"/>
    <property type="match status" value="1"/>
</dbReference>
<keyword evidence="2 4" id="KW-0732">Signal</keyword>
<dbReference type="CDD" id="cd13542">
    <property type="entry name" value="PBP2_FutA1_ilke"/>
    <property type="match status" value="1"/>
</dbReference>